<dbReference type="Gene3D" id="2.60.40.1220">
    <property type="match status" value="1"/>
</dbReference>
<dbReference type="InterPro" id="IPR032812">
    <property type="entry name" value="SbsA_Ig"/>
</dbReference>
<feature type="domain" description="SbsA Ig-like" evidence="2">
    <location>
        <begin position="278"/>
        <end position="351"/>
    </location>
</feature>
<dbReference type="EMBL" id="CP048222">
    <property type="protein sequence ID" value="QHT68290.1"/>
    <property type="molecule type" value="Genomic_DNA"/>
</dbReference>
<dbReference type="InterPro" id="IPR014755">
    <property type="entry name" value="Cu-Rt/internalin_Ig-like"/>
</dbReference>
<dbReference type="PROSITE" id="PS51257">
    <property type="entry name" value="PROKAR_LIPOPROTEIN"/>
    <property type="match status" value="1"/>
</dbReference>
<organism evidence="3 4">
    <name type="scientific">Rhodocytophaga rosea</name>
    <dbReference type="NCBI Taxonomy" id="2704465"/>
    <lineage>
        <taxon>Bacteria</taxon>
        <taxon>Pseudomonadati</taxon>
        <taxon>Bacteroidota</taxon>
        <taxon>Cytophagia</taxon>
        <taxon>Cytophagales</taxon>
        <taxon>Rhodocytophagaceae</taxon>
        <taxon>Rhodocytophaga</taxon>
    </lineage>
</organism>
<dbReference type="Proteomes" id="UP000480178">
    <property type="component" value="Chromosome"/>
</dbReference>
<keyword evidence="1" id="KW-0732">Signal</keyword>
<name>A0A6C0GKX0_9BACT</name>
<evidence type="ECO:0000256" key="1">
    <source>
        <dbReference type="ARBA" id="ARBA00022729"/>
    </source>
</evidence>
<proteinExistence type="predicted"/>
<dbReference type="KEGG" id="rhoz:GXP67_17415"/>
<accession>A0A6C0GKX0</accession>
<evidence type="ECO:0000313" key="4">
    <source>
        <dbReference type="Proteomes" id="UP000480178"/>
    </source>
</evidence>
<keyword evidence="4" id="KW-1185">Reference proteome</keyword>
<reference evidence="3 4" key="1">
    <citation type="submission" date="2020-01" db="EMBL/GenBank/DDBJ databases">
        <authorList>
            <person name="Kim M.K."/>
        </authorList>
    </citation>
    <scope>NUCLEOTIDE SEQUENCE [LARGE SCALE GENOMIC DNA]</scope>
    <source>
        <strain evidence="3 4">172606-1</strain>
    </source>
</reference>
<evidence type="ECO:0000313" key="3">
    <source>
        <dbReference type="EMBL" id="QHT68290.1"/>
    </source>
</evidence>
<protein>
    <submittedName>
        <fullName evidence="3">Ig-like domain-containing protein</fullName>
    </submittedName>
</protein>
<sequence length="377" mass="42949">MDCLCGKMVLNRNIQIRFFLAQSLIFYFLLSSCSSNSDQPSSISIRWEQDKATGLHVPLSLLAHTSKDSINKLLHVHVDSEKAQPAILGEWSNMDETLLFEPLIPFTRGLTYEVRLGEQSLEKIQIPSTEAADAPMVVSVYPTSDTLPHNLLKMYVQFSQPMQEGQALKYIQLIKNETDTVRSVFLDLQPELWNTDRTLLTLWLDPGRVKRDLQPNKTMGEPLQKDARYQLFIQPDWQDVNGAALQQKYRKDFVVMQRDSLSPDITKWAIQVPKAGSTAPVEVEFQESLDYALLNHAVHIIDQNGNLVEGKVDVSSNETILNFTPAFPWKTGTYQLECEARLEDIAGNNLNRVFDRDINLVKSDSSKEVFTRTFQIQ</sequence>
<gene>
    <name evidence="3" type="ORF">GXP67_17415</name>
</gene>
<dbReference type="Pfam" id="PF13205">
    <property type="entry name" value="Big_5"/>
    <property type="match status" value="1"/>
</dbReference>
<evidence type="ECO:0000259" key="2">
    <source>
        <dbReference type="Pfam" id="PF13205"/>
    </source>
</evidence>
<dbReference type="RefSeq" id="WP_162444304.1">
    <property type="nucleotide sequence ID" value="NZ_CP048222.1"/>
</dbReference>
<dbReference type="AlphaFoldDB" id="A0A6C0GKX0"/>